<accession>A0A4Y2K1M3</accession>
<dbReference type="AlphaFoldDB" id="A0A4Y2K1M3"/>
<dbReference type="EMBL" id="BGPR01004083">
    <property type="protein sequence ID" value="GBM95708.1"/>
    <property type="molecule type" value="Genomic_DNA"/>
</dbReference>
<reference evidence="2 3" key="1">
    <citation type="journal article" date="2019" name="Sci. Rep.">
        <title>Orb-weaving spider Araneus ventricosus genome elucidates the spidroin gene catalogue.</title>
        <authorList>
            <person name="Kono N."/>
            <person name="Nakamura H."/>
            <person name="Ohtoshi R."/>
            <person name="Moran D.A.P."/>
            <person name="Shinohara A."/>
            <person name="Yoshida Y."/>
            <person name="Fujiwara M."/>
            <person name="Mori M."/>
            <person name="Tomita M."/>
            <person name="Arakawa K."/>
        </authorList>
    </citation>
    <scope>NUCLEOTIDE SEQUENCE [LARGE SCALE GENOMIC DNA]</scope>
</reference>
<evidence type="ECO:0000313" key="2">
    <source>
        <dbReference type="EMBL" id="GBM95708.1"/>
    </source>
</evidence>
<protein>
    <submittedName>
        <fullName evidence="2">Uncharacterized protein</fullName>
    </submittedName>
</protein>
<feature type="region of interest" description="Disordered" evidence="1">
    <location>
        <begin position="17"/>
        <end position="45"/>
    </location>
</feature>
<organism evidence="2 3">
    <name type="scientific">Araneus ventricosus</name>
    <name type="common">Orbweaver spider</name>
    <name type="synonym">Epeira ventricosa</name>
    <dbReference type="NCBI Taxonomy" id="182803"/>
    <lineage>
        <taxon>Eukaryota</taxon>
        <taxon>Metazoa</taxon>
        <taxon>Ecdysozoa</taxon>
        <taxon>Arthropoda</taxon>
        <taxon>Chelicerata</taxon>
        <taxon>Arachnida</taxon>
        <taxon>Araneae</taxon>
        <taxon>Araneomorphae</taxon>
        <taxon>Entelegynae</taxon>
        <taxon>Araneoidea</taxon>
        <taxon>Araneidae</taxon>
        <taxon>Araneus</taxon>
    </lineage>
</organism>
<proteinExistence type="predicted"/>
<comment type="caution">
    <text evidence="2">The sequence shown here is derived from an EMBL/GenBank/DDBJ whole genome shotgun (WGS) entry which is preliminary data.</text>
</comment>
<feature type="non-terminal residue" evidence="2">
    <location>
        <position position="45"/>
    </location>
</feature>
<keyword evidence="3" id="KW-1185">Reference proteome</keyword>
<sequence>MSVNVGLVHIKSDVEGQPSTVSVAQQFGKGGPAQVSSSPSDHGRK</sequence>
<name>A0A4Y2K1M3_ARAVE</name>
<evidence type="ECO:0000313" key="3">
    <source>
        <dbReference type="Proteomes" id="UP000499080"/>
    </source>
</evidence>
<gene>
    <name evidence="2" type="ORF">AVEN_33938_1</name>
</gene>
<feature type="compositionally biased region" description="Polar residues" evidence="1">
    <location>
        <begin position="34"/>
        <end position="45"/>
    </location>
</feature>
<dbReference type="Proteomes" id="UP000499080">
    <property type="component" value="Unassembled WGS sequence"/>
</dbReference>
<evidence type="ECO:0000256" key="1">
    <source>
        <dbReference type="SAM" id="MobiDB-lite"/>
    </source>
</evidence>